<keyword evidence="3 5" id="KW-0067">ATP-binding</keyword>
<evidence type="ECO:0000313" key="6">
    <source>
        <dbReference type="Proteomes" id="UP001595846"/>
    </source>
</evidence>
<dbReference type="Gene3D" id="3.40.50.300">
    <property type="entry name" value="P-loop containing nucleotide triphosphate hydrolases"/>
    <property type="match status" value="1"/>
</dbReference>
<dbReference type="GeneID" id="73902388"/>
<dbReference type="PROSITE" id="PS50893">
    <property type="entry name" value="ABC_TRANSPORTER_2"/>
    <property type="match status" value="1"/>
</dbReference>
<accession>A0ABD5NRZ4</accession>
<dbReference type="InterPro" id="IPR027417">
    <property type="entry name" value="P-loop_NTPase"/>
</dbReference>
<evidence type="ECO:0000256" key="1">
    <source>
        <dbReference type="ARBA" id="ARBA00022448"/>
    </source>
</evidence>
<evidence type="ECO:0000256" key="3">
    <source>
        <dbReference type="ARBA" id="ARBA00022840"/>
    </source>
</evidence>
<keyword evidence="1" id="KW-0813">Transport</keyword>
<evidence type="ECO:0000256" key="2">
    <source>
        <dbReference type="ARBA" id="ARBA00022741"/>
    </source>
</evidence>
<protein>
    <submittedName>
        <fullName evidence="5">ABC transporter ATP-binding protein</fullName>
    </submittedName>
</protein>
<comment type="caution">
    <text evidence="5">The sequence shown here is derived from an EMBL/GenBank/DDBJ whole genome shotgun (WGS) entry which is preliminary data.</text>
</comment>
<dbReference type="SMART" id="SM00382">
    <property type="entry name" value="AAA"/>
    <property type="match status" value="1"/>
</dbReference>
<dbReference type="InterPro" id="IPR003439">
    <property type="entry name" value="ABC_transporter-like_ATP-bd"/>
</dbReference>
<dbReference type="GO" id="GO:0005524">
    <property type="term" value="F:ATP binding"/>
    <property type="evidence" value="ECO:0007669"/>
    <property type="project" value="UniProtKB-KW"/>
</dbReference>
<proteinExistence type="predicted"/>
<dbReference type="InterPro" id="IPR051120">
    <property type="entry name" value="ABC_AA/LPS_Transport"/>
</dbReference>
<organism evidence="5 6">
    <name type="scientific">Halovivax cerinus</name>
    <dbReference type="NCBI Taxonomy" id="1487865"/>
    <lineage>
        <taxon>Archaea</taxon>
        <taxon>Methanobacteriati</taxon>
        <taxon>Methanobacteriota</taxon>
        <taxon>Stenosarchaea group</taxon>
        <taxon>Halobacteria</taxon>
        <taxon>Halobacteriales</taxon>
        <taxon>Natrialbaceae</taxon>
        <taxon>Halovivax</taxon>
    </lineage>
</organism>
<dbReference type="CDD" id="cd03219">
    <property type="entry name" value="ABC_Mj1267_LivG_branched"/>
    <property type="match status" value="1"/>
</dbReference>
<reference evidence="5 6" key="1">
    <citation type="journal article" date="2019" name="Int. J. Syst. Evol. Microbiol.">
        <title>The Global Catalogue of Microorganisms (GCM) 10K type strain sequencing project: providing services to taxonomists for standard genome sequencing and annotation.</title>
        <authorList>
            <consortium name="The Broad Institute Genomics Platform"/>
            <consortium name="The Broad Institute Genome Sequencing Center for Infectious Disease"/>
            <person name="Wu L."/>
            <person name="Ma J."/>
        </authorList>
    </citation>
    <scope>NUCLEOTIDE SEQUENCE [LARGE SCALE GENOMIC DNA]</scope>
    <source>
        <strain evidence="5 6">IBRC-M 10256</strain>
    </source>
</reference>
<feature type="domain" description="ABC transporter" evidence="4">
    <location>
        <begin position="12"/>
        <end position="253"/>
    </location>
</feature>
<dbReference type="RefSeq" id="WP_256533276.1">
    <property type="nucleotide sequence ID" value="NZ_CP101824.1"/>
</dbReference>
<gene>
    <name evidence="5" type="ORF">ACFOUR_15475</name>
</gene>
<keyword evidence="2" id="KW-0547">Nucleotide-binding</keyword>
<dbReference type="EMBL" id="JBHSAQ010000013">
    <property type="protein sequence ID" value="MFC3959762.1"/>
    <property type="molecule type" value="Genomic_DNA"/>
</dbReference>
<dbReference type="Pfam" id="PF00005">
    <property type="entry name" value="ABC_tran"/>
    <property type="match status" value="1"/>
</dbReference>
<dbReference type="PANTHER" id="PTHR45772:SF9">
    <property type="entry name" value="CONSERVED COMPONENT OF ABC TRANSPORTER FOR NATURAL AMINO ACIDS"/>
    <property type="match status" value="1"/>
</dbReference>
<sequence length="253" mass="27694">MTTERTETDPVLRVRDLRKHFDGIVALDGVDLEVRDGEIVGLIGPNGAGKSTTFNCIMGDLPATDGSVYLREENVTDKRTSALVNEGITRAYQIPRVFPDLTVHENVVINMRHRTEPVLPTAFTSPKSDVSERAHELIEFVGIDHLRHEPAGDLSTGQKKLLNIAATIIGDPEIVLLDEPTAGVNPGLIETIIDTIDELNSNGTTYLIVEHNMDVVKQLSDHLYVLANGTNLVQGPPQEALDDPQVLNAYFGE</sequence>
<dbReference type="InterPro" id="IPR003593">
    <property type="entry name" value="AAA+_ATPase"/>
</dbReference>
<dbReference type="PANTHER" id="PTHR45772">
    <property type="entry name" value="CONSERVED COMPONENT OF ABC TRANSPORTER FOR NATURAL AMINO ACIDS-RELATED"/>
    <property type="match status" value="1"/>
</dbReference>
<evidence type="ECO:0000313" key="5">
    <source>
        <dbReference type="EMBL" id="MFC3959762.1"/>
    </source>
</evidence>
<dbReference type="AlphaFoldDB" id="A0ABD5NRZ4"/>
<keyword evidence="6" id="KW-1185">Reference proteome</keyword>
<dbReference type="Proteomes" id="UP001595846">
    <property type="component" value="Unassembled WGS sequence"/>
</dbReference>
<name>A0ABD5NRZ4_9EURY</name>
<dbReference type="SUPFAM" id="SSF52540">
    <property type="entry name" value="P-loop containing nucleoside triphosphate hydrolases"/>
    <property type="match status" value="1"/>
</dbReference>
<evidence type="ECO:0000259" key="4">
    <source>
        <dbReference type="PROSITE" id="PS50893"/>
    </source>
</evidence>